<dbReference type="GO" id="GO:0004180">
    <property type="term" value="F:carboxypeptidase activity"/>
    <property type="evidence" value="ECO:0007669"/>
    <property type="project" value="UniProtKB-KW"/>
</dbReference>
<sequence>MRWDIVTLFIASVGLTGVQARRGPAHMTGMKGRNFPEPIAHRGVPFDKWTRDGPVTKKFENANTTQFAINSTAIPEVDFDIGEAYAGQLSISEDLNGTDKFYFWFQPSPNPAAEKEIVIWLNGGPGCSSLEGFLQENGPFLWQYGTFKPVPNPWGWHHLTNVLWVEQPINTGFSTGNVTAKDEEDVARQFMGFFKNFVDTFSLQGYKVYITGESYAGMYCPYIASAMLDAKDKTYFNMSGMIIYDPSISGGQLSYDMTVVPFVDYHHNLFPFNDSFVKQIHDTDKKCGYAALREKYLTYPPPGHLPATLPGIDPKTGKHYPGCEDYGLMNSIQDAVSAINPCFDIYQVATTCPLLWDVLGFPGSFDYLPKGASIYFNRQDVKAAINAPLDREWAECNDPVFVGDDDGSPASANTVLGSVIDRTKNVIIGHGALDFVLIANGTLLAIQNMTFGGKLGFQKRPVEPFYVPYHTAGEPATLASAGVFGTTHTERGLTYVGVALSGHMIPQYAPSAAFRHLEFMLGRVDSLSSKQPFTIDPKFPQPNGSLGKGTAPPGYSK</sequence>
<evidence type="ECO:0000313" key="8">
    <source>
        <dbReference type="EMBL" id="KAK5996361.1"/>
    </source>
</evidence>
<evidence type="ECO:0000256" key="7">
    <source>
        <dbReference type="SAM" id="MobiDB-lite"/>
    </source>
</evidence>
<name>A0ABR0SX53_9HYPO</name>
<feature type="region of interest" description="Disordered" evidence="7">
    <location>
        <begin position="532"/>
        <end position="557"/>
    </location>
</feature>
<dbReference type="Proteomes" id="UP001338125">
    <property type="component" value="Unassembled WGS sequence"/>
</dbReference>
<evidence type="ECO:0000256" key="2">
    <source>
        <dbReference type="ARBA" id="ARBA00022645"/>
    </source>
</evidence>
<comment type="similarity">
    <text evidence="1 6">Belongs to the peptidase S10 family.</text>
</comment>
<gene>
    <name evidence="8" type="ORF">PT974_01695</name>
</gene>
<feature type="signal peptide" evidence="6">
    <location>
        <begin position="1"/>
        <end position="20"/>
    </location>
</feature>
<feature type="chain" id="PRO_5044968768" description="Carboxypeptidase" evidence="6">
    <location>
        <begin position="21"/>
        <end position="557"/>
    </location>
</feature>
<keyword evidence="9" id="KW-1185">Reference proteome</keyword>
<dbReference type="InterPro" id="IPR001563">
    <property type="entry name" value="Peptidase_S10"/>
</dbReference>
<accession>A0ABR0SX53</accession>
<dbReference type="EMBL" id="JAVFKD010000002">
    <property type="protein sequence ID" value="KAK5996361.1"/>
    <property type="molecule type" value="Genomic_DNA"/>
</dbReference>
<dbReference type="InterPro" id="IPR033124">
    <property type="entry name" value="Ser_caboxypep_his_AS"/>
</dbReference>
<dbReference type="PRINTS" id="PR00724">
    <property type="entry name" value="CRBOXYPTASEC"/>
</dbReference>
<dbReference type="InterPro" id="IPR018202">
    <property type="entry name" value="Ser_caboxypep_ser_AS"/>
</dbReference>
<protein>
    <recommendedName>
        <fullName evidence="6">Carboxypeptidase</fullName>
        <ecNumber evidence="6">3.4.16.-</ecNumber>
    </recommendedName>
</protein>
<dbReference type="InterPro" id="IPR029058">
    <property type="entry name" value="AB_hydrolase_fold"/>
</dbReference>
<dbReference type="EC" id="3.4.16.-" evidence="6"/>
<keyword evidence="4 6" id="KW-0378">Hydrolase</keyword>
<proteinExistence type="inferred from homology"/>
<dbReference type="Pfam" id="PF00450">
    <property type="entry name" value="Peptidase_S10"/>
    <property type="match status" value="1"/>
</dbReference>
<dbReference type="PROSITE" id="PS00131">
    <property type="entry name" value="CARBOXYPEPT_SER_SER"/>
    <property type="match status" value="1"/>
</dbReference>
<dbReference type="PANTHER" id="PTHR11802:SF479">
    <property type="entry name" value="CARBOXYPEPTIDASE"/>
    <property type="match status" value="1"/>
</dbReference>
<keyword evidence="5" id="KW-0325">Glycoprotein</keyword>
<organism evidence="8 9">
    <name type="scientific">Cladobotryum mycophilum</name>
    <dbReference type="NCBI Taxonomy" id="491253"/>
    <lineage>
        <taxon>Eukaryota</taxon>
        <taxon>Fungi</taxon>
        <taxon>Dikarya</taxon>
        <taxon>Ascomycota</taxon>
        <taxon>Pezizomycotina</taxon>
        <taxon>Sordariomycetes</taxon>
        <taxon>Hypocreomycetidae</taxon>
        <taxon>Hypocreales</taxon>
        <taxon>Hypocreaceae</taxon>
        <taxon>Cladobotryum</taxon>
    </lineage>
</organism>
<reference evidence="8 9" key="1">
    <citation type="submission" date="2024-01" db="EMBL/GenBank/DDBJ databases">
        <title>Complete genome of Cladobotryum mycophilum ATHUM6906.</title>
        <authorList>
            <person name="Christinaki A.C."/>
            <person name="Myridakis A.I."/>
            <person name="Kouvelis V.N."/>
        </authorList>
    </citation>
    <scope>NUCLEOTIDE SEQUENCE [LARGE SCALE GENOMIC DNA]</scope>
    <source>
        <strain evidence="8 9">ATHUM6906</strain>
    </source>
</reference>
<keyword evidence="2 6" id="KW-0121">Carboxypeptidase</keyword>
<keyword evidence="3 6" id="KW-0645">Protease</keyword>
<dbReference type="PANTHER" id="PTHR11802">
    <property type="entry name" value="SERINE PROTEASE FAMILY S10 SERINE CARBOXYPEPTIDASE"/>
    <property type="match status" value="1"/>
</dbReference>
<dbReference type="SUPFAM" id="SSF53474">
    <property type="entry name" value="alpha/beta-Hydrolases"/>
    <property type="match status" value="1"/>
</dbReference>
<evidence type="ECO:0000256" key="3">
    <source>
        <dbReference type="ARBA" id="ARBA00022670"/>
    </source>
</evidence>
<evidence type="ECO:0000313" key="9">
    <source>
        <dbReference type="Proteomes" id="UP001338125"/>
    </source>
</evidence>
<dbReference type="Gene3D" id="3.40.50.1820">
    <property type="entry name" value="alpha/beta hydrolase"/>
    <property type="match status" value="1"/>
</dbReference>
<evidence type="ECO:0000256" key="6">
    <source>
        <dbReference type="RuleBase" id="RU361156"/>
    </source>
</evidence>
<keyword evidence="6" id="KW-0732">Signal</keyword>
<comment type="caution">
    <text evidence="8">The sequence shown here is derived from an EMBL/GenBank/DDBJ whole genome shotgun (WGS) entry which is preliminary data.</text>
</comment>
<evidence type="ECO:0000256" key="1">
    <source>
        <dbReference type="ARBA" id="ARBA00009431"/>
    </source>
</evidence>
<dbReference type="PROSITE" id="PS00560">
    <property type="entry name" value="CARBOXYPEPT_SER_HIS"/>
    <property type="match status" value="1"/>
</dbReference>
<evidence type="ECO:0000256" key="4">
    <source>
        <dbReference type="ARBA" id="ARBA00022801"/>
    </source>
</evidence>
<evidence type="ECO:0000256" key="5">
    <source>
        <dbReference type="ARBA" id="ARBA00023180"/>
    </source>
</evidence>